<name>A0A3N2QWI2_9RHOB</name>
<feature type="chain" id="PRO_5017935863" evidence="1">
    <location>
        <begin position="27"/>
        <end position="109"/>
    </location>
</feature>
<proteinExistence type="predicted"/>
<evidence type="ECO:0000256" key="1">
    <source>
        <dbReference type="SAM" id="SignalP"/>
    </source>
</evidence>
<dbReference type="Pfam" id="PF03413">
    <property type="entry name" value="PepSY"/>
    <property type="match status" value="1"/>
</dbReference>
<dbReference type="RefSeq" id="WP_123643019.1">
    <property type="nucleotide sequence ID" value="NZ_ML119087.1"/>
</dbReference>
<sequence length="109" mass="11762">MCRRLTPLASGLLAALGLALAPVASAADGDHDRARGALERGEILPLAQILAVAVAHVPGRIIEVELERDDGRWIYEVELLTRGGRLVEIEIDGATGRILEIEADDEWDD</sequence>
<dbReference type="Gene3D" id="3.10.450.40">
    <property type="match status" value="1"/>
</dbReference>
<evidence type="ECO:0000313" key="3">
    <source>
        <dbReference type="EMBL" id="ROT99425.1"/>
    </source>
</evidence>
<dbReference type="EMBL" id="RDRB01000007">
    <property type="protein sequence ID" value="ROT99425.1"/>
    <property type="molecule type" value="Genomic_DNA"/>
</dbReference>
<gene>
    <name evidence="3" type="ORF">EAT49_14495</name>
</gene>
<evidence type="ECO:0000259" key="2">
    <source>
        <dbReference type="Pfam" id="PF03413"/>
    </source>
</evidence>
<reference evidence="3 4" key="1">
    <citation type="submission" date="2018-10" db="EMBL/GenBank/DDBJ databases">
        <title>Histidinibacterium lentulum gen. nov., sp. nov., a marine bacterium from the culture broth of Picochlorum sp. 122.</title>
        <authorList>
            <person name="Wang G."/>
        </authorList>
    </citation>
    <scope>NUCLEOTIDE SEQUENCE [LARGE SCALE GENOMIC DNA]</scope>
    <source>
        <strain evidence="3 4">B17</strain>
    </source>
</reference>
<dbReference type="AlphaFoldDB" id="A0A3N2QWI2"/>
<feature type="signal peptide" evidence="1">
    <location>
        <begin position="1"/>
        <end position="26"/>
    </location>
</feature>
<protein>
    <submittedName>
        <fullName evidence="3">Peptidase</fullName>
    </submittedName>
</protein>
<accession>A0A3N2QWI2</accession>
<evidence type="ECO:0000313" key="4">
    <source>
        <dbReference type="Proteomes" id="UP000268016"/>
    </source>
</evidence>
<dbReference type="InterPro" id="IPR025711">
    <property type="entry name" value="PepSY"/>
</dbReference>
<keyword evidence="4" id="KW-1185">Reference proteome</keyword>
<dbReference type="OrthoDB" id="7856745at2"/>
<organism evidence="3 4">
    <name type="scientific">Histidinibacterium lentulum</name>
    <dbReference type="NCBI Taxonomy" id="2480588"/>
    <lineage>
        <taxon>Bacteria</taxon>
        <taxon>Pseudomonadati</taxon>
        <taxon>Pseudomonadota</taxon>
        <taxon>Alphaproteobacteria</taxon>
        <taxon>Rhodobacterales</taxon>
        <taxon>Paracoccaceae</taxon>
        <taxon>Histidinibacterium</taxon>
    </lineage>
</organism>
<dbReference type="Proteomes" id="UP000268016">
    <property type="component" value="Unassembled WGS sequence"/>
</dbReference>
<comment type="caution">
    <text evidence="3">The sequence shown here is derived from an EMBL/GenBank/DDBJ whole genome shotgun (WGS) entry which is preliminary data.</text>
</comment>
<keyword evidence="1" id="KW-0732">Signal</keyword>
<feature type="domain" description="PepSY" evidence="2">
    <location>
        <begin position="44"/>
        <end position="102"/>
    </location>
</feature>